<sequence length="289" mass="32452">MSKKQNSNRILNTLSVSLPDDRPITGIQVVESVNKCPEGFSVISRTYDQDQDADLWREGSFLKRKSERYLCLSKTQGLPGYVVEEIIIVNDKIPPEGYCLLSRTVDTEQKAWRKKQLCYRLVPRKQAILAVTDIIICSRLKRAPEGFSLAGEINGVVICYKMGNVQDAEADQSHNGIKPPDRPPKPPAPYPPTSAVYPNIDSDHDYEILNPDYNPRSVPVRPAPLTPAQMGPTHTLSSTQHPLTGVPFVINPKFLNAAGSDKVQIPFIKARTMQQLMKDYNYDFSVERQ</sequence>
<dbReference type="GO" id="GO:0019075">
    <property type="term" value="P:virus maturation"/>
    <property type="evidence" value="ECO:0007669"/>
    <property type="project" value="TreeGrafter"/>
</dbReference>
<keyword evidence="5" id="KW-0813">Transport</keyword>
<evidence type="ECO:0000256" key="14">
    <source>
        <dbReference type="SAM" id="MobiDB-lite"/>
    </source>
</evidence>
<dbReference type="GO" id="GO:0000813">
    <property type="term" value="C:ESCRT I complex"/>
    <property type="evidence" value="ECO:0007669"/>
    <property type="project" value="InterPro"/>
</dbReference>
<dbReference type="Gene3D" id="2.100.10.50">
    <property type="match status" value="1"/>
</dbReference>
<evidence type="ECO:0000256" key="7">
    <source>
        <dbReference type="ARBA" id="ARBA00022753"/>
    </source>
</evidence>
<keyword evidence="18" id="KW-1185">Reference proteome</keyword>
<dbReference type="GO" id="GO:0046755">
    <property type="term" value="P:viral budding"/>
    <property type="evidence" value="ECO:0007669"/>
    <property type="project" value="TreeGrafter"/>
</dbReference>
<evidence type="ECO:0000256" key="2">
    <source>
        <dbReference type="ARBA" id="ARBA00004633"/>
    </source>
</evidence>
<keyword evidence="9" id="KW-0729">SH3-binding</keyword>
<dbReference type="GO" id="GO:0031902">
    <property type="term" value="C:late endosome membrane"/>
    <property type="evidence" value="ECO:0007669"/>
    <property type="project" value="UniProtKB-SubCell"/>
</dbReference>
<proteinExistence type="inferred from homology"/>
<evidence type="ECO:0000313" key="17">
    <source>
        <dbReference type="EMBL" id="KAK5650925.1"/>
    </source>
</evidence>
<comment type="function">
    <text evidence="13">Component of the ESCRT-I complex, a regulator of vesicular trafficking process. Required for the sorting of endocytic ubiquitinated cargos into multivesicular bodies.</text>
</comment>
<keyword evidence="6" id="KW-0963">Cytoplasm</keyword>
<dbReference type="InterPro" id="IPR023340">
    <property type="entry name" value="UMA"/>
</dbReference>
<dbReference type="GO" id="GO:0015031">
    <property type="term" value="P:protein transport"/>
    <property type="evidence" value="ECO:0007669"/>
    <property type="project" value="UniProtKB-KW"/>
</dbReference>
<evidence type="ECO:0000259" key="15">
    <source>
        <dbReference type="PROSITE" id="PS51497"/>
    </source>
</evidence>
<dbReference type="GO" id="GO:0017124">
    <property type="term" value="F:SH3 domain binding"/>
    <property type="evidence" value="ECO:0007669"/>
    <property type="project" value="UniProtKB-KW"/>
</dbReference>
<dbReference type="EMBL" id="JAVRBK010000001">
    <property type="protein sequence ID" value="KAK5650925.1"/>
    <property type="molecule type" value="Genomic_DNA"/>
</dbReference>
<evidence type="ECO:0000256" key="6">
    <source>
        <dbReference type="ARBA" id="ARBA00022490"/>
    </source>
</evidence>
<feature type="domain" description="MABP" evidence="16">
    <location>
        <begin position="21"/>
        <end position="164"/>
    </location>
</feature>
<dbReference type="PANTHER" id="PTHR31612">
    <property type="entry name" value="MULTIVESICULAR BODY SUBUNIT 12A"/>
    <property type="match status" value="1"/>
</dbReference>
<protein>
    <recommendedName>
        <fullName evidence="4">Multivesicular body subunit 12A</fullName>
    </recommendedName>
    <alternativeName>
        <fullName evidence="12">ESCRT-I complex subunit MVB12A</fullName>
    </alternativeName>
    <alternativeName>
        <fullName evidence="11">Protein FAM125A</fullName>
    </alternativeName>
</protein>
<dbReference type="PROSITE" id="PS51498">
    <property type="entry name" value="MABP"/>
    <property type="match status" value="1"/>
</dbReference>
<gene>
    <name evidence="17" type="ORF">RI129_001954</name>
</gene>
<evidence type="ECO:0000256" key="9">
    <source>
        <dbReference type="ARBA" id="ARBA00023036"/>
    </source>
</evidence>
<evidence type="ECO:0000313" key="18">
    <source>
        <dbReference type="Proteomes" id="UP001329430"/>
    </source>
</evidence>
<dbReference type="FunFam" id="2.100.10.50:FF:000002">
    <property type="entry name" value="Multivesicular body subunit 12B"/>
    <property type="match status" value="1"/>
</dbReference>
<keyword evidence="8" id="KW-0653">Protein transport</keyword>
<name>A0AAN7VQ37_9COLE</name>
<reference evidence="17 18" key="1">
    <citation type="journal article" date="2024" name="Insects">
        <title>An Improved Chromosome-Level Genome Assembly of the Firefly Pyrocoelia pectoralis.</title>
        <authorList>
            <person name="Fu X."/>
            <person name="Meyer-Rochow V.B."/>
            <person name="Ballantyne L."/>
            <person name="Zhu X."/>
        </authorList>
    </citation>
    <scope>NUCLEOTIDE SEQUENCE [LARGE SCALE GENOMIC DNA]</scope>
    <source>
        <strain evidence="17">XCY_ONT2</strain>
    </source>
</reference>
<dbReference type="GO" id="GO:0032510">
    <property type="term" value="P:endosome to lysosome transport via multivesicular body sorting pathway"/>
    <property type="evidence" value="ECO:0007669"/>
    <property type="project" value="TreeGrafter"/>
</dbReference>
<accession>A0AAN7VQ37</accession>
<dbReference type="InterPro" id="IPR023341">
    <property type="entry name" value="MABP"/>
</dbReference>
<evidence type="ECO:0000256" key="12">
    <source>
        <dbReference type="ARBA" id="ARBA00033024"/>
    </source>
</evidence>
<evidence type="ECO:0000256" key="3">
    <source>
        <dbReference type="ARBA" id="ARBA00010432"/>
    </source>
</evidence>
<evidence type="ECO:0000256" key="4">
    <source>
        <dbReference type="ARBA" id="ARBA00017653"/>
    </source>
</evidence>
<feature type="region of interest" description="Disordered" evidence="14">
    <location>
        <begin position="169"/>
        <end position="195"/>
    </location>
</feature>
<dbReference type="GO" id="GO:0032801">
    <property type="term" value="P:receptor catabolic process"/>
    <property type="evidence" value="ECO:0007669"/>
    <property type="project" value="TreeGrafter"/>
</dbReference>
<evidence type="ECO:0000256" key="8">
    <source>
        <dbReference type="ARBA" id="ARBA00022927"/>
    </source>
</evidence>
<evidence type="ECO:0000256" key="10">
    <source>
        <dbReference type="ARBA" id="ARBA00023136"/>
    </source>
</evidence>
<evidence type="ECO:0000259" key="16">
    <source>
        <dbReference type="PROSITE" id="PS51498"/>
    </source>
</evidence>
<evidence type="ECO:0000256" key="1">
    <source>
        <dbReference type="ARBA" id="ARBA00004496"/>
    </source>
</evidence>
<organism evidence="17 18">
    <name type="scientific">Pyrocoelia pectoralis</name>
    <dbReference type="NCBI Taxonomy" id="417401"/>
    <lineage>
        <taxon>Eukaryota</taxon>
        <taxon>Metazoa</taxon>
        <taxon>Ecdysozoa</taxon>
        <taxon>Arthropoda</taxon>
        <taxon>Hexapoda</taxon>
        <taxon>Insecta</taxon>
        <taxon>Pterygota</taxon>
        <taxon>Neoptera</taxon>
        <taxon>Endopterygota</taxon>
        <taxon>Coleoptera</taxon>
        <taxon>Polyphaga</taxon>
        <taxon>Elateriformia</taxon>
        <taxon>Elateroidea</taxon>
        <taxon>Lampyridae</taxon>
        <taxon>Lampyrinae</taxon>
        <taxon>Pyrocoelia</taxon>
    </lineage>
</organism>
<dbReference type="AlphaFoldDB" id="A0AAN7VQ37"/>
<feature type="domain" description="UMA" evidence="15">
    <location>
        <begin position="243"/>
        <end position="289"/>
    </location>
</feature>
<comment type="similarity">
    <text evidence="3">Belongs to the MVB12 family.</text>
</comment>
<dbReference type="PANTHER" id="PTHR31612:SF2">
    <property type="entry name" value="MULTIVESICULAR BODY SUBUNIT 12A"/>
    <property type="match status" value="1"/>
</dbReference>
<comment type="subcellular location">
    <subcellularLocation>
        <location evidence="1">Cytoplasm</location>
    </subcellularLocation>
    <subcellularLocation>
        <location evidence="2">Late endosome membrane</location>
        <topology evidence="2">Peripheral membrane protein</topology>
    </subcellularLocation>
</comment>
<dbReference type="GO" id="GO:0042058">
    <property type="term" value="P:regulation of epidermal growth factor receptor signaling pathway"/>
    <property type="evidence" value="ECO:0007669"/>
    <property type="project" value="TreeGrafter"/>
</dbReference>
<evidence type="ECO:0000256" key="5">
    <source>
        <dbReference type="ARBA" id="ARBA00022448"/>
    </source>
</evidence>
<dbReference type="PROSITE" id="PS51497">
    <property type="entry name" value="UMA"/>
    <property type="match status" value="1"/>
</dbReference>
<dbReference type="InterPro" id="IPR018798">
    <property type="entry name" value="MVB12A/B"/>
</dbReference>
<evidence type="ECO:0000256" key="11">
    <source>
        <dbReference type="ARBA" id="ARBA00033002"/>
    </source>
</evidence>
<dbReference type="Proteomes" id="UP001329430">
    <property type="component" value="Chromosome 1"/>
</dbReference>
<dbReference type="GO" id="GO:0005829">
    <property type="term" value="C:cytosol"/>
    <property type="evidence" value="ECO:0007669"/>
    <property type="project" value="TreeGrafter"/>
</dbReference>
<comment type="caution">
    <text evidence="17">The sequence shown here is derived from an EMBL/GenBank/DDBJ whole genome shotgun (WGS) entry which is preliminary data.</text>
</comment>
<dbReference type="InterPro" id="IPR040335">
    <property type="entry name" value="MVB12A"/>
</dbReference>
<evidence type="ECO:0000256" key="13">
    <source>
        <dbReference type="ARBA" id="ARBA00053101"/>
    </source>
</evidence>
<dbReference type="Pfam" id="PF10240">
    <property type="entry name" value="DUF2464"/>
    <property type="match status" value="1"/>
</dbReference>
<keyword evidence="7" id="KW-0967">Endosome</keyword>
<keyword evidence="10" id="KW-0472">Membrane</keyword>